<dbReference type="PANTHER" id="PTHR37576:SF2">
    <property type="entry name" value="DEFECT AT LOW TEMPERATURE PROTEIN 1"/>
    <property type="match status" value="1"/>
</dbReference>
<dbReference type="Proteomes" id="UP000054466">
    <property type="component" value="Unassembled WGS sequence"/>
</dbReference>
<dbReference type="PANTHER" id="PTHR37576">
    <property type="entry name" value="DEFECT AT LOW TEMPERATURE PROTEIN 1"/>
    <property type="match status" value="1"/>
</dbReference>
<keyword evidence="1" id="KW-1133">Transmembrane helix</keyword>
<keyword evidence="3" id="KW-1185">Reference proteome</keyword>
<evidence type="ECO:0000313" key="2">
    <source>
        <dbReference type="EMBL" id="KIW26468.1"/>
    </source>
</evidence>
<reference evidence="2 3" key="1">
    <citation type="submission" date="2015-01" db="EMBL/GenBank/DDBJ databases">
        <title>The Genome Sequence of Cladophialophora immunda CBS83496.</title>
        <authorList>
            <consortium name="The Broad Institute Genomics Platform"/>
            <person name="Cuomo C."/>
            <person name="de Hoog S."/>
            <person name="Gorbushina A."/>
            <person name="Stielow B."/>
            <person name="Teixiera M."/>
            <person name="Abouelleil A."/>
            <person name="Chapman S.B."/>
            <person name="Priest M."/>
            <person name="Young S.K."/>
            <person name="Wortman J."/>
            <person name="Nusbaum C."/>
            <person name="Birren B."/>
        </authorList>
    </citation>
    <scope>NUCLEOTIDE SEQUENCE [LARGE SCALE GENOMIC DNA]</scope>
    <source>
        <strain evidence="2 3">CBS 83496</strain>
    </source>
</reference>
<dbReference type="GeneID" id="27348755"/>
<keyword evidence="1" id="KW-0472">Membrane</keyword>
<dbReference type="InterPro" id="IPR021514">
    <property type="entry name" value="DUF3176"/>
</dbReference>
<dbReference type="HOGENOM" id="CLU_020821_1_0_1"/>
<dbReference type="VEuPathDB" id="FungiDB:PV07_09561"/>
<proteinExistence type="predicted"/>
<gene>
    <name evidence="2" type="ORF">PV07_09561</name>
</gene>
<dbReference type="AlphaFoldDB" id="A0A0D2C5R7"/>
<feature type="transmembrane region" description="Helical" evidence="1">
    <location>
        <begin position="41"/>
        <end position="64"/>
    </location>
</feature>
<evidence type="ECO:0000256" key="1">
    <source>
        <dbReference type="SAM" id="Phobius"/>
    </source>
</evidence>
<dbReference type="OrthoDB" id="5357734at2759"/>
<evidence type="ECO:0000313" key="3">
    <source>
        <dbReference type="Proteomes" id="UP000054466"/>
    </source>
</evidence>
<organism evidence="2 3">
    <name type="scientific">Cladophialophora immunda</name>
    <dbReference type="NCBI Taxonomy" id="569365"/>
    <lineage>
        <taxon>Eukaryota</taxon>
        <taxon>Fungi</taxon>
        <taxon>Dikarya</taxon>
        <taxon>Ascomycota</taxon>
        <taxon>Pezizomycotina</taxon>
        <taxon>Eurotiomycetes</taxon>
        <taxon>Chaetothyriomycetidae</taxon>
        <taxon>Chaetothyriales</taxon>
        <taxon>Herpotrichiellaceae</taxon>
        <taxon>Cladophialophora</taxon>
    </lineage>
</organism>
<keyword evidence="1" id="KW-0812">Transmembrane</keyword>
<name>A0A0D2C5R7_9EURO</name>
<accession>A0A0D2C5R7</accession>
<dbReference type="RefSeq" id="XP_016246684.1">
    <property type="nucleotide sequence ID" value="XM_016396828.1"/>
</dbReference>
<protein>
    <submittedName>
        <fullName evidence="2">Uncharacterized protein</fullName>
    </submittedName>
</protein>
<feature type="transmembrane region" description="Helical" evidence="1">
    <location>
        <begin position="510"/>
        <end position="533"/>
    </location>
</feature>
<sequence>MAGKPYERVATEISHEYDDGGEEQQLVQIPWHPGLSARFPWAGFISLLTVVAGAAGALTVLLLSDGQSQAQWQRATTVHSKHVDIRLECPPPSVLLAIINAVTNICLFAAAGQGFAIYWWRRAVRGTTVKQLHQQWYFSSSGLAFWCHPRYYSLAALVALATKISIADGILLQKATSLVVGSDNYSTDTTLDVRSAISYPLTGYVVGGNVSAPTEPYSLLSWATQIEVGGDIGVSAFAYSGCNSGSCTFSLQTLGFSIACKDTANEVFNMSSVPVGDNVRAWSVDFAMSWAGGDKDYTSIIYTGAGISSDFAVEQDGLDGHCYVRYVATVCELRPAIIELADVSVTNTSASSSATASLPLMGLSIAGNQLSEVAVISHLDIREDGTESGSTIGGIQFALNDAFAMEAVMIREKSGWALDNWRMPKTNAAQFWASGEGFQNATELCFYETNDPFPDIVRALNQWTYLLSVNAPPSATNPYDWQWNQPIQYGPAQISATKQGYGGQYSTNKAYAAAAVATMLTCALLILPSYYGFWELGRNVSLSPVEISHAFGAPILESTSIKGGIKHLKLQFGDTKVKYGVIGRGPRTRLGFAQPDLVEGLSVK</sequence>
<dbReference type="EMBL" id="KN847044">
    <property type="protein sequence ID" value="KIW26468.1"/>
    <property type="molecule type" value="Genomic_DNA"/>
</dbReference>
<dbReference type="Pfam" id="PF11374">
    <property type="entry name" value="DUF3176"/>
    <property type="match status" value="1"/>
</dbReference>
<dbReference type="STRING" id="569365.A0A0D2C5R7"/>
<feature type="transmembrane region" description="Helical" evidence="1">
    <location>
        <begin position="94"/>
        <end position="120"/>
    </location>
</feature>